<dbReference type="Proteomes" id="UP000789901">
    <property type="component" value="Unassembled WGS sequence"/>
</dbReference>
<keyword evidence="2" id="KW-1185">Reference proteome</keyword>
<proteinExistence type="predicted"/>
<gene>
    <name evidence="1" type="ORF">GMARGA_LOCUS34190</name>
</gene>
<evidence type="ECO:0000313" key="2">
    <source>
        <dbReference type="Proteomes" id="UP000789901"/>
    </source>
</evidence>
<reference evidence="1 2" key="1">
    <citation type="submission" date="2021-06" db="EMBL/GenBank/DDBJ databases">
        <authorList>
            <person name="Kallberg Y."/>
            <person name="Tangrot J."/>
            <person name="Rosling A."/>
        </authorList>
    </citation>
    <scope>NUCLEOTIDE SEQUENCE [LARGE SCALE GENOMIC DNA]</scope>
    <source>
        <strain evidence="1 2">120-4 pot B 10/14</strain>
    </source>
</reference>
<accession>A0ABN7WTQ1</accession>
<sequence length="63" mass="7444">TRLELRSWIYQDTVLQVHLRAEKKIFKHSTSDKDYDGKKLQAKKAKGCFLQTSKDWFIGVNED</sequence>
<dbReference type="EMBL" id="CAJVQB010059180">
    <property type="protein sequence ID" value="CAG8838864.1"/>
    <property type="molecule type" value="Genomic_DNA"/>
</dbReference>
<feature type="non-terminal residue" evidence="1">
    <location>
        <position position="1"/>
    </location>
</feature>
<comment type="caution">
    <text evidence="1">The sequence shown here is derived from an EMBL/GenBank/DDBJ whole genome shotgun (WGS) entry which is preliminary data.</text>
</comment>
<organism evidence="1 2">
    <name type="scientific">Gigaspora margarita</name>
    <dbReference type="NCBI Taxonomy" id="4874"/>
    <lineage>
        <taxon>Eukaryota</taxon>
        <taxon>Fungi</taxon>
        <taxon>Fungi incertae sedis</taxon>
        <taxon>Mucoromycota</taxon>
        <taxon>Glomeromycotina</taxon>
        <taxon>Glomeromycetes</taxon>
        <taxon>Diversisporales</taxon>
        <taxon>Gigasporaceae</taxon>
        <taxon>Gigaspora</taxon>
    </lineage>
</organism>
<evidence type="ECO:0000313" key="1">
    <source>
        <dbReference type="EMBL" id="CAG8838864.1"/>
    </source>
</evidence>
<name>A0ABN7WTQ1_GIGMA</name>
<protein>
    <submittedName>
        <fullName evidence="1">8977_t:CDS:1</fullName>
    </submittedName>
</protein>